<comment type="caution">
    <text evidence="1">The sequence shown here is derived from an EMBL/GenBank/DDBJ whole genome shotgun (WGS) entry which is preliminary data.</text>
</comment>
<dbReference type="PATRIC" id="fig|1235804.3.peg.2236"/>
<evidence type="ECO:0000313" key="2">
    <source>
        <dbReference type="Proteomes" id="UP000012527"/>
    </source>
</evidence>
<sequence length="51" mass="6071">MKHIPQSIAANPRYTKILQDKQVDNILQKAYIGYCKEQDYYDNFNPFCKKS</sequence>
<dbReference type="Proteomes" id="UP000012527">
    <property type="component" value="Unassembled WGS sequence"/>
</dbReference>
<gene>
    <name evidence="1" type="ORF">C826_02035</name>
</gene>
<dbReference type="HOGENOM" id="CLU_3099513_0_0_7"/>
<proteinExistence type="predicted"/>
<organism evidence="1 2">
    <name type="scientific">Helicobacter bilis WiWa</name>
    <dbReference type="NCBI Taxonomy" id="1235804"/>
    <lineage>
        <taxon>Bacteria</taxon>
        <taxon>Pseudomonadati</taxon>
        <taxon>Campylobacterota</taxon>
        <taxon>Epsilonproteobacteria</taxon>
        <taxon>Campylobacterales</taxon>
        <taxon>Helicobacteraceae</taxon>
        <taxon>Helicobacter</taxon>
    </lineage>
</organism>
<evidence type="ECO:0000313" key="1">
    <source>
        <dbReference type="EMBL" id="EMZ37470.1"/>
    </source>
</evidence>
<dbReference type="EMBL" id="AQFW01000018">
    <property type="protein sequence ID" value="EMZ37470.1"/>
    <property type="molecule type" value="Genomic_DNA"/>
</dbReference>
<reference evidence="1 2" key="1">
    <citation type="submission" date="2013-02" db="EMBL/GenBank/DDBJ databases">
        <title>The Genome Sequence of Helicobacter bilis WiWa.</title>
        <authorList>
            <consortium name="The Broad Institute Genome Sequencing Platform"/>
            <person name="Ward D."/>
            <person name="Overstreet A.-M.C."/>
            <person name="Ramer-Tait A.E."/>
            <person name="Phillips G.J."/>
            <person name="Wannemuehler M.J."/>
            <person name="Walker B."/>
            <person name="Young S.K."/>
            <person name="Zeng Q."/>
            <person name="Gargeya S."/>
            <person name="Fitzgerald M."/>
            <person name="Haas B."/>
            <person name="Abouelleil A."/>
            <person name="Alvarado L."/>
            <person name="Arachchi H.M."/>
            <person name="Berlin A.M."/>
            <person name="Chapman S.B."/>
            <person name="Dewar J."/>
            <person name="Goldberg J."/>
            <person name="Griggs A."/>
            <person name="Gujja S."/>
            <person name="Hansen M."/>
            <person name="Howarth C."/>
            <person name="Imamovic A."/>
            <person name="Larimer J."/>
            <person name="McCowan C."/>
            <person name="Murphy C."/>
            <person name="Neiman D."/>
            <person name="Pearson M."/>
            <person name="Priest M."/>
            <person name="Roberts A."/>
            <person name="Saif S."/>
            <person name="Shea T."/>
            <person name="Sisk P."/>
            <person name="Sykes S."/>
            <person name="Wortman J."/>
            <person name="Nusbaum C."/>
            <person name="Birren B."/>
        </authorList>
    </citation>
    <scope>NUCLEOTIDE SEQUENCE [LARGE SCALE GENOMIC DNA]</scope>
    <source>
        <strain evidence="1 2">WiWa</strain>
    </source>
</reference>
<dbReference type="GeneID" id="60657881"/>
<dbReference type="RefSeq" id="WP_004088835.1">
    <property type="nucleotide sequence ID" value="NZ_KB822519.1"/>
</dbReference>
<name>N2BGF5_9HELI</name>
<protein>
    <submittedName>
        <fullName evidence="1">Uncharacterized protein</fullName>
    </submittedName>
</protein>
<dbReference type="AlphaFoldDB" id="N2BGF5"/>
<accession>N2BGF5</accession>